<dbReference type="Proteomes" id="UP000828390">
    <property type="component" value="Unassembled WGS sequence"/>
</dbReference>
<dbReference type="AlphaFoldDB" id="A0A9D4R842"/>
<comment type="caution">
    <text evidence="1">The sequence shown here is derived from an EMBL/GenBank/DDBJ whole genome shotgun (WGS) entry which is preliminary data.</text>
</comment>
<evidence type="ECO:0000313" key="1">
    <source>
        <dbReference type="EMBL" id="KAH3858571.1"/>
    </source>
</evidence>
<keyword evidence="2" id="KW-1185">Reference proteome</keyword>
<reference evidence="1" key="1">
    <citation type="journal article" date="2019" name="bioRxiv">
        <title>The Genome of the Zebra Mussel, Dreissena polymorpha: A Resource for Invasive Species Research.</title>
        <authorList>
            <person name="McCartney M.A."/>
            <person name="Auch B."/>
            <person name="Kono T."/>
            <person name="Mallez S."/>
            <person name="Zhang Y."/>
            <person name="Obille A."/>
            <person name="Becker A."/>
            <person name="Abrahante J.E."/>
            <person name="Garbe J."/>
            <person name="Badalamenti J.P."/>
            <person name="Herman A."/>
            <person name="Mangelson H."/>
            <person name="Liachko I."/>
            <person name="Sullivan S."/>
            <person name="Sone E.D."/>
            <person name="Koren S."/>
            <person name="Silverstein K.A.T."/>
            <person name="Beckman K.B."/>
            <person name="Gohl D.M."/>
        </authorList>
    </citation>
    <scope>NUCLEOTIDE SEQUENCE</scope>
    <source>
        <strain evidence="1">Duluth1</strain>
        <tissue evidence="1">Whole animal</tissue>
    </source>
</reference>
<proteinExistence type="predicted"/>
<gene>
    <name evidence="1" type="ORF">DPMN_101199</name>
</gene>
<reference evidence="1" key="2">
    <citation type="submission" date="2020-11" db="EMBL/GenBank/DDBJ databases">
        <authorList>
            <person name="McCartney M.A."/>
            <person name="Auch B."/>
            <person name="Kono T."/>
            <person name="Mallez S."/>
            <person name="Becker A."/>
            <person name="Gohl D.M."/>
            <person name="Silverstein K.A.T."/>
            <person name="Koren S."/>
            <person name="Bechman K.B."/>
            <person name="Herman A."/>
            <person name="Abrahante J.E."/>
            <person name="Garbe J."/>
        </authorList>
    </citation>
    <scope>NUCLEOTIDE SEQUENCE</scope>
    <source>
        <strain evidence="1">Duluth1</strain>
        <tissue evidence="1">Whole animal</tissue>
    </source>
</reference>
<evidence type="ECO:0000313" key="2">
    <source>
        <dbReference type="Proteomes" id="UP000828390"/>
    </source>
</evidence>
<accession>A0A9D4R842</accession>
<name>A0A9D4R842_DREPO</name>
<protein>
    <submittedName>
        <fullName evidence="1">Uncharacterized protein</fullName>
    </submittedName>
</protein>
<organism evidence="1 2">
    <name type="scientific">Dreissena polymorpha</name>
    <name type="common">Zebra mussel</name>
    <name type="synonym">Mytilus polymorpha</name>
    <dbReference type="NCBI Taxonomy" id="45954"/>
    <lineage>
        <taxon>Eukaryota</taxon>
        <taxon>Metazoa</taxon>
        <taxon>Spiralia</taxon>
        <taxon>Lophotrochozoa</taxon>
        <taxon>Mollusca</taxon>
        <taxon>Bivalvia</taxon>
        <taxon>Autobranchia</taxon>
        <taxon>Heteroconchia</taxon>
        <taxon>Euheterodonta</taxon>
        <taxon>Imparidentia</taxon>
        <taxon>Neoheterodontei</taxon>
        <taxon>Myida</taxon>
        <taxon>Dreissenoidea</taxon>
        <taxon>Dreissenidae</taxon>
        <taxon>Dreissena</taxon>
    </lineage>
</organism>
<sequence>MSLSPELDGQAGLCIDLVILLGFEEVNLSVVRDHRCLYGGEVSGPAQDLEILRGPWMATFHPDKHCDQV</sequence>
<dbReference type="EMBL" id="JAIWYP010000003">
    <property type="protein sequence ID" value="KAH3858571.1"/>
    <property type="molecule type" value="Genomic_DNA"/>
</dbReference>